<dbReference type="KEGG" id="pamo:BAR1_08700"/>
<dbReference type="Pfam" id="PF09722">
    <property type="entry name" value="Xre_MbcA_ParS_C"/>
    <property type="match status" value="1"/>
</dbReference>
<dbReference type="OrthoDB" id="117888at2"/>
<dbReference type="Proteomes" id="UP000261704">
    <property type="component" value="Chromosome"/>
</dbReference>
<reference evidence="3 4" key="1">
    <citation type="submission" date="2018-09" db="EMBL/GenBank/DDBJ databases">
        <title>Profundibacter amoris BAR1 gen. nov., sp. nov., a new member of the Roseobacter clade isolated at Lokis Castle Vent Field on the Arctic Mid-Oceanic Ridge.</title>
        <authorList>
            <person name="Le Moine Bauer S."/>
            <person name="Sjoeberg A.G."/>
            <person name="L'Haridon S."/>
            <person name="Stokke R."/>
            <person name="Roalkvam I."/>
            <person name="Steen I.H."/>
            <person name="Dahle H."/>
        </authorList>
    </citation>
    <scope>NUCLEOTIDE SEQUENCE [LARGE SCALE GENOMIC DNA]</scope>
    <source>
        <strain evidence="3 4">BAR1</strain>
    </source>
</reference>
<evidence type="ECO:0000259" key="2">
    <source>
        <dbReference type="Pfam" id="PF20432"/>
    </source>
</evidence>
<sequence>MALTLVAPQPKYTDAPLIDLTDRDMRERLSDGAVRAFFNIMDAWKISDTQAMSLLGGMSNGAFYTLKKGGGKRLDEDRIRRISYLVGIFKALNILYDQDLADRWITLPNSNRIFAGKAPLDYMLRGGLPAFQTVRRLLDARRGGR</sequence>
<feature type="domain" description="Antitoxin Xre/MbcA/ParS-like toxin-binding" evidence="1">
    <location>
        <begin position="95"/>
        <end position="144"/>
    </location>
</feature>
<organism evidence="3 4">
    <name type="scientific">Profundibacter amoris</name>
    <dbReference type="NCBI Taxonomy" id="2171755"/>
    <lineage>
        <taxon>Bacteria</taxon>
        <taxon>Pseudomonadati</taxon>
        <taxon>Pseudomonadota</taxon>
        <taxon>Alphaproteobacteria</taxon>
        <taxon>Rhodobacterales</taxon>
        <taxon>Paracoccaceae</taxon>
        <taxon>Profundibacter</taxon>
    </lineage>
</organism>
<accession>A0A347UGM7</accession>
<evidence type="ECO:0000259" key="1">
    <source>
        <dbReference type="Pfam" id="PF09722"/>
    </source>
</evidence>
<evidence type="ECO:0000313" key="4">
    <source>
        <dbReference type="Proteomes" id="UP000261704"/>
    </source>
</evidence>
<dbReference type="EMBL" id="CP032125">
    <property type="protein sequence ID" value="AXX98005.1"/>
    <property type="molecule type" value="Genomic_DNA"/>
</dbReference>
<name>A0A347UGM7_9RHOB</name>
<proteinExistence type="predicted"/>
<dbReference type="InterPro" id="IPR046847">
    <property type="entry name" value="Xre-like_HTH"/>
</dbReference>
<protein>
    <submittedName>
        <fullName evidence="3">DUF2384 domain-containing protein</fullName>
    </submittedName>
</protein>
<dbReference type="AlphaFoldDB" id="A0A347UGM7"/>
<dbReference type="InterPro" id="IPR024467">
    <property type="entry name" value="Xre/MbcA/ParS-like_toxin-bd"/>
</dbReference>
<keyword evidence="4" id="KW-1185">Reference proteome</keyword>
<dbReference type="GO" id="GO:0003677">
    <property type="term" value="F:DNA binding"/>
    <property type="evidence" value="ECO:0007669"/>
    <property type="project" value="InterPro"/>
</dbReference>
<dbReference type="Pfam" id="PF20432">
    <property type="entry name" value="Xre-like-HTH"/>
    <property type="match status" value="1"/>
</dbReference>
<evidence type="ECO:0000313" key="3">
    <source>
        <dbReference type="EMBL" id="AXX98005.1"/>
    </source>
</evidence>
<feature type="domain" description="Antitoxin Xre-like helix-turn-helix" evidence="2">
    <location>
        <begin position="33"/>
        <end position="87"/>
    </location>
</feature>
<gene>
    <name evidence="3" type="ORF">BAR1_08700</name>
</gene>
<dbReference type="RefSeq" id="WP_118942661.1">
    <property type="nucleotide sequence ID" value="NZ_CP032125.1"/>
</dbReference>